<dbReference type="InterPro" id="IPR039683">
    <property type="entry name" value="Lsm12-like"/>
</dbReference>
<dbReference type="PANTHER" id="PTHR13542">
    <property type="entry name" value="LSM12 HOMOLOG"/>
    <property type="match status" value="1"/>
</dbReference>
<reference evidence="2" key="1">
    <citation type="submission" date="2023-08" db="EMBL/GenBank/DDBJ databases">
        <authorList>
            <person name="Audoor S."/>
            <person name="Bilcke G."/>
        </authorList>
    </citation>
    <scope>NUCLEOTIDE SEQUENCE</scope>
</reference>
<dbReference type="InterPro" id="IPR047574">
    <property type="entry name" value="AD"/>
</dbReference>
<dbReference type="Proteomes" id="UP001295423">
    <property type="component" value="Unassembled WGS sequence"/>
</dbReference>
<evidence type="ECO:0000259" key="1">
    <source>
        <dbReference type="PROSITE" id="PS52001"/>
    </source>
</evidence>
<proteinExistence type="predicted"/>
<evidence type="ECO:0000313" key="3">
    <source>
        <dbReference type="Proteomes" id="UP001295423"/>
    </source>
</evidence>
<evidence type="ECO:0000313" key="2">
    <source>
        <dbReference type="EMBL" id="CAJ1948092.1"/>
    </source>
</evidence>
<dbReference type="AlphaFoldDB" id="A0AAD2JGU0"/>
<dbReference type="InterPro" id="IPR019181">
    <property type="entry name" value="LSM12_ABD"/>
</dbReference>
<dbReference type="Pfam" id="PF09793">
    <property type="entry name" value="AD"/>
    <property type="match status" value="1"/>
</dbReference>
<dbReference type="PROSITE" id="PS52001">
    <property type="entry name" value="AD"/>
    <property type="match status" value="1"/>
</dbReference>
<accession>A0AAD2JGU0</accession>
<organism evidence="2 3">
    <name type="scientific">Cylindrotheca closterium</name>
    <dbReference type="NCBI Taxonomy" id="2856"/>
    <lineage>
        <taxon>Eukaryota</taxon>
        <taxon>Sar</taxon>
        <taxon>Stramenopiles</taxon>
        <taxon>Ochrophyta</taxon>
        <taxon>Bacillariophyta</taxon>
        <taxon>Bacillariophyceae</taxon>
        <taxon>Bacillariophycidae</taxon>
        <taxon>Bacillariales</taxon>
        <taxon>Bacillariaceae</taxon>
        <taxon>Cylindrotheca</taxon>
    </lineage>
</organism>
<protein>
    <recommendedName>
        <fullName evidence="1">AD domain-containing protein</fullName>
    </recommendedName>
</protein>
<dbReference type="EMBL" id="CAKOGP040001740">
    <property type="protein sequence ID" value="CAJ1948092.1"/>
    <property type="molecule type" value="Genomic_DNA"/>
</dbReference>
<keyword evidence="3" id="KW-1185">Reference proteome</keyword>
<name>A0AAD2JGU0_9STRA</name>
<gene>
    <name evidence="2" type="ORF">CYCCA115_LOCUS11453</name>
</gene>
<sequence length="177" mass="19531">MVSRTGSNEPMHSIYPMTSRWEFTLQNGDKVSGEVYCTDPVAGLVVLIERGDIKIITAGTIQESKLLQKATTESLQSGNMMHSKKALDEREKRGIRLAQESLRHLNPKASPRGQAVFDRLLKACNEVVWKAESVIVLNQIQVDPPYAQENCKLLQPGSAQAGGSLERVQKIVSSTNL</sequence>
<feature type="domain" description="AD" evidence="1">
    <location>
        <begin position="80"/>
        <end position="177"/>
    </location>
</feature>
<comment type="caution">
    <text evidence="2">The sequence shown here is derived from an EMBL/GenBank/DDBJ whole genome shotgun (WGS) entry which is preliminary data.</text>
</comment>
<dbReference type="SMART" id="SM00995">
    <property type="entry name" value="AD"/>
    <property type="match status" value="1"/>
</dbReference>